<comment type="caution">
    <text evidence="2">The sequence shown here is derived from an EMBL/GenBank/DDBJ whole genome shotgun (WGS) entry which is preliminary data.</text>
</comment>
<proteinExistence type="predicted"/>
<gene>
    <name evidence="2" type="ORF">ILEXP_LOCUS2169</name>
</gene>
<sequence length="170" mass="19468">MEMGQYLLNQQCLLSMDSTFLVEHQYDCHEGALIIMDDERGLHRTTEPPDKGFYSEDELNSRGDEKVFNNSQELDSDADQRQEFSGVVDMVKDNSQASWKFWSIVHQIRSILNSLDFQIQHSYREGNTIADSLANQGVLARTSSTFSSSDSLPVTTRLLMLQGRRQIRNL</sequence>
<reference evidence="2 3" key="1">
    <citation type="submission" date="2024-02" db="EMBL/GenBank/DDBJ databases">
        <authorList>
            <person name="Vignale AGUSTIN F."/>
            <person name="Sosa J E."/>
            <person name="Modenutti C."/>
        </authorList>
    </citation>
    <scope>NUCLEOTIDE SEQUENCE [LARGE SCALE GENOMIC DNA]</scope>
</reference>
<keyword evidence="3" id="KW-1185">Reference proteome</keyword>
<name>A0ABC8QRV0_9AQUA</name>
<feature type="domain" description="RNase H type-1" evidence="1">
    <location>
        <begin position="87"/>
        <end position="136"/>
    </location>
</feature>
<evidence type="ECO:0000313" key="3">
    <source>
        <dbReference type="Proteomes" id="UP001642360"/>
    </source>
</evidence>
<evidence type="ECO:0000313" key="2">
    <source>
        <dbReference type="EMBL" id="CAK9135235.1"/>
    </source>
</evidence>
<dbReference type="InterPro" id="IPR002156">
    <property type="entry name" value="RNaseH_domain"/>
</dbReference>
<protein>
    <recommendedName>
        <fullName evidence="1">RNase H type-1 domain-containing protein</fullName>
    </recommendedName>
</protein>
<dbReference type="Gene3D" id="3.30.420.10">
    <property type="entry name" value="Ribonuclease H-like superfamily/Ribonuclease H"/>
    <property type="match status" value="1"/>
</dbReference>
<dbReference type="EMBL" id="CAUOFW020000694">
    <property type="protein sequence ID" value="CAK9135235.1"/>
    <property type="molecule type" value="Genomic_DNA"/>
</dbReference>
<organism evidence="2 3">
    <name type="scientific">Ilex paraguariensis</name>
    <name type="common">yerba mate</name>
    <dbReference type="NCBI Taxonomy" id="185542"/>
    <lineage>
        <taxon>Eukaryota</taxon>
        <taxon>Viridiplantae</taxon>
        <taxon>Streptophyta</taxon>
        <taxon>Embryophyta</taxon>
        <taxon>Tracheophyta</taxon>
        <taxon>Spermatophyta</taxon>
        <taxon>Magnoliopsida</taxon>
        <taxon>eudicotyledons</taxon>
        <taxon>Gunneridae</taxon>
        <taxon>Pentapetalae</taxon>
        <taxon>asterids</taxon>
        <taxon>campanulids</taxon>
        <taxon>Aquifoliales</taxon>
        <taxon>Aquifoliaceae</taxon>
        <taxon>Ilex</taxon>
    </lineage>
</organism>
<dbReference type="InterPro" id="IPR036397">
    <property type="entry name" value="RNaseH_sf"/>
</dbReference>
<dbReference type="Pfam" id="PF13456">
    <property type="entry name" value="RVT_3"/>
    <property type="match status" value="1"/>
</dbReference>
<evidence type="ECO:0000259" key="1">
    <source>
        <dbReference type="Pfam" id="PF13456"/>
    </source>
</evidence>
<dbReference type="Proteomes" id="UP001642360">
    <property type="component" value="Unassembled WGS sequence"/>
</dbReference>
<dbReference type="AlphaFoldDB" id="A0ABC8QRV0"/>
<accession>A0ABC8QRV0</accession>